<dbReference type="GO" id="GO:0004197">
    <property type="term" value="F:cysteine-type endopeptidase activity"/>
    <property type="evidence" value="ECO:0007669"/>
    <property type="project" value="InterPro"/>
</dbReference>
<sequence length="364" mass="40569">MKAAKQGMSFKKRMKINKMKCFYSILSIIIIVFIFPFQGICFGQDNRSVIRNTSSLNHKSGKIGVYRALIIGIQNYEDPEINDLKTPLNDAKAMADVLENRYGFKINRKTDLLLDKKATKEAIYTALRKITHTAEPEDSVLIYYAGHGDIDRTLNDGWWIPVDAKGGNPVTYLDNTLVQKVMKSMKSKHVLLISDSCYSGTLFGRARAMPTVIDDKYYLNLYNEKSRWGMTSGNKTPVSDSGSAGHSVFAYQLIKKLEKNTKPYISTREIYTDIAPIITNNSDQSPLCNPIKGTGDMGGEFIFVAQGTTTITTPDVIGGSKGKLSIISDPEGADIFVDNRFKGISPLDLDPGTYNFMARLKDYV</sequence>
<dbReference type="KEGG" id="dto:TOL2_C25150"/>
<evidence type="ECO:0000313" key="3">
    <source>
        <dbReference type="Proteomes" id="UP000007347"/>
    </source>
</evidence>
<gene>
    <name evidence="2" type="ordered locus">TOL2_C25150</name>
</gene>
<dbReference type="HOGENOM" id="CLU_760172_0_0_7"/>
<dbReference type="InterPro" id="IPR050452">
    <property type="entry name" value="Metacaspase"/>
</dbReference>
<dbReference type="InterPro" id="IPR029030">
    <property type="entry name" value="Caspase-like_dom_sf"/>
</dbReference>
<dbReference type="PANTHER" id="PTHR48104:SF30">
    <property type="entry name" value="METACASPASE-1"/>
    <property type="match status" value="1"/>
</dbReference>
<dbReference type="Pfam" id="PF00656">
    <property type="entry name" value="Peptidase_C14"/>
    <property type="match status" value="1"/>
</dbReference>
<dbReference type="PANTHER" id="PTHR48104">
    <property type="entry name" value="METACASPASE-4"/>
    <property type="match status" value="1"/>
</dbReference>
<proteinExistence type="predicted"/>
<feature type="domain" description="Peptidase C14 caspase" evidence="1">
    <location>
        <begin position="67"/>
        <end position="278"/>
    </location>
</feature>
<dbReference type="EMBL" id="FO203503">
    <property type="protein sequence ID" value="CCK80676.1"/>
    <property type="molecule type" value="Genomic_DNA"/>
</dbReference>
<dbReference type="GO" id="GO:0005737">
    <property type="term" value="C:cytoplasm"/>
    <property type="evidence" value="ECO:0007669"/>
    <property type="project" value="TreeGrafter"/>
</dbReference>
<dbReference type="STRING" id="651182.TOL2_C25150"/>
<dbReference type="RefSeq" id="WP_014957982.1">
    <property type="nucleotide sequence ID" value="NC_018645.1"/>
</dbReference>
<dbReference type="AlphaFoldDB" id="K0NHC7"/>
<evidence type="ECO:0000259" key="1">
    <source>
        <dbReference type="Pfam" id="PF00656"/>
    </source>
</evidence>
<dbReference type="Gene3D" id="3.40.50.1460">
    <property type="match status" value="1"/>
</dbReference>
<organism evidence="2 3">
    <name type="scientific">Desulfobacula toluolica (strain DSM 7467 / Tol2)</name>
    <dbReference type="NCBI Taxonomy" id="651182"/>
    <lineage>
        <taxon>Bacteria</taxon>
        <taxon>Pseudomonadati</taxon>
        <taxon>Thermodesulfobacteriota</taxon>
        <taxon>Desulfobacteria</taxon>
        <taxon>Desulfobacterales</taxon>
        <taxon>Desulfobacteraceae</taxon>
        <taxon>Desulfobacula</taxon>
    </lineage>
</organism>
<evidence type="ECO:0000313" key="2">
    <source>
        <dbReference type="EMBL" id="CCK80676.1"/>
    </source>
</evidence>
<accession>K0NHC7</accession>
<dbReference type="Proteomes" id="UP000007347">
    <property type="component" value="Chromosome"/>
</dbReference>
<dbReference type="InterPro" id="IPR011600">
    <property type="entry name" value="Pept_C14_caspase"/>
</dbReference>
<name>K0NHC7_DESTT</name>
<dbReference type="GO" id="GO:0006508">
    <property type="term" value="P:proteolysis"/>
    <property type="evidence" value="ECO:0007669"/>
    <property type="project" value="InterPro"/>
</dbReference>
<keyword evidence="3" id="KW-1185">Reference proteome</keyword>
<reference evidence="2 3" key="1">
    <citation type="journal article" date="2013" name="Environ. Microbiol.">
        <title>Complete genome, catabolic sub-proteomes and key-metabolites of Desulfobacula toluolica Tol2, a marine, aromatic compound-degrading, sulfate-reducing bacterium.</title>
        <authorList>
            <person name="Wohlbrand L."/>
            <person name="Jacob J.H."/>
            <person name="Kube M."/>
            <person name="Mussmann M."/>
            <person name="Jarling R."/>
            <person name="Beck A."/>
            <person name="Amann R."/>
            <person name="Wilkes H."/>
            <person name="Reinhardt R."/>
            <person name="Rabus R."/>
        </authorList>
    </citation>
    <scope>NUCLEOTIDE SEQUENCE [LARGE SCALE GENOMIC DNA]</scope>
    <source>
        <strain evidence="3">DSM 7467 / Tol2</strain>
    </source>
</reference>
<dbReference type="SUPFAM" id="SSF52129">
    <property type="entry name" value="Caspase-like"/>
    <property type="match status" value="1"/>
</dbReference>
<protein>
    <submittedName>
        <fullName evidence="2">Putative peptidase C14, caspase</fullName>
    </submittedName>
</protein>